<evidence type="ECO:0000313" key="2">
    <source>
        <dbReference type="Proteomes" id="UP000288490"/>
    </source>
</evidence>
<comment type="caution">
    <text evidence="1">The sequence shown here is derived from an EMBL/GenBank/DDBJ whole genome shotgun (WGS) entry which is preliminary data.</text>
</comment>
<dbReference type="RefSeq" id="WP_125958485.1">
    <property type="nucleotide sequence ID" value="NZ_JAQEJV010000030.1"/>
</dbReference>
<proteinExistence type="predicted"/>
<reference evidence="1 2" key="1">
    <citation type="submission" date="2017-05" db="EMBL/GenBank/DDBJ databases">
        <title>Vagococcus spp. assemblies.</title>
        <authorList>
            <person name="Gulvik C.A."/>
        </authorList>
    </citation>
    <scope>NUCLEOTIDE SEQUENCE [LARGE SCALE GENOMIC DNA]</scope>
    <source>
        <strain evidence="1 2">SS1994</strain>
    </source>
</reference>
<sequence>MTKQLVSVVVLKERLINQKALDDSPLFEESICLMELDNQQTKEKMIECIQKTLNSVETSCFNQFNEEISSKIVKVIDVFESVYGIE</sequence>
<gene>
    <name evidence="1" type="ORF">CBF36_11275</name>
</gene>
<name>A0A429ZAC4_9ENTE</name>
<accession>A0A429ZAC4</accession>
<organism evidence="1 2">
    <name type="scientific">Vagococcus bubulae</name>
    <dbReference type="NCBI Taxonomy" id="1977868"/>
    <lineage>
        <taxon>Bacteria</taxon>
        <taxon>Bacillati</taxon>
        <taxon>Bacillota</taxon>
        <taxon>Bacilli</taxon>
        <taxon>Lactobacillales</taxon>
        <taxon>Enterococcaceae</taxon>
        <taxon>Vagococcus</taxon>
    </lineage>
</organism>
<dbReference type="AlphaFoldDB" id="A0A429ZAC4"/>
<evidence type="ECO:0000313" key="1">
    <source>
        <dbReference type="EMBL" id="RST90630.1"/>
    </source>
</evidence>
<dbReference type="Proteomes" id="UP000288490">
    <property type="component" value="Unassembled WGS sequence"/>
</dbReference>
<keyword evidence="2" id="KW-1185">Reference proteome</keyword>
<dbReference type="EMBL" id="NGJT01000033">
    <property type="protein sequence ID" value="RST90630.1"/>
    <property type="molecule type" value="Genomic_DNA"/>
</dbReference>
<protein>
    <submittedName>
        <fullName evidence="1">Uncharacterized protein</fullName>
    </submittedName>
</protein>